<evidence type="ECO:0000313" key="2">
    <source>
        <dbReference type="Proteomes" id="UP000033947"/>
    </source>
</evidence>
<reference evidence="1 2" key="1">
    <citation type="journal article" date="2015" name="Nature">
        <title>rRNA introns, odd ribosomes, and small enigmatic genomes across a large radiation of phyla.</title>
        <authorList>
            <person name="Brown C.T."/>
            <person name="Hug L.A."/>
            <person name="Thomas B.C."/>
            <person name="Sharon I."/>
            <person name="Castelle C.J."/>
            <person name="Singh A."/>
            <person name="Wilkins M.J."/>
            <person name="Williams K.H."/>
            <person name="Banfield J.F."/>
        </authorList>
    </citation>
    <scope>NUCLEOTIDE SEQUENCE [LARGE SCALE GENOMIC DNA]</scope>
</reference>
<proteinExistence type="predicted"/>
<dbReference type="AlphaFoldDB" id="A0A0G0YRW1"/>
<evidence type="ECO:0000313" key="1">
    <source>
        <dbReference type="EMBL" id="KKS03098.1"/>
    </source>
</evidence>
<sequence>MKTKSKSRWVGLLAVVALMAGYLLVPDSKVSAGGTVPNTPWWQNGSGYYVDCDYTYYSIYSSPRRTPYVLSQWIDGQLVPGVWNGLKACGPKPGLDGDYRKPFYTGHPGEWEFQCTELVKRYLYLAFNVPPLSGTNGDQVVGNYAAAYPETFDAIDNATNADPSKHYWPKIGDVLSFYHDDQNPANVITHTAIISNVQITDEVNGNATLTIFEQNWDPSNNNYSRDISMVGWVIESYATSWLTPVWTYPPFTSFSGELNTIVATSEDDVWAIGGLKLYKFDGTNWSLSNILPGTYSSNNLRDIVPFSSSNALAVGSWTNTGYPVYTTTLALQYVGGTWFTVSTEYPGVSSWLESVDGDVNNENIWAVGSTRATLLFGSGLHALFQRYVPGTGFVTVQDPYPYQPGSTEEKMTDVSVYSSTDAWAVGYYTVSSRSHGLGAYYDGNLWVASPLPEPANTYRSYLTGVVEIAPDNVWATGYYSLTSAPNNNLALLLHKDAYGWNIVPVSAPIDGQGYVPMSITVTDDGAVYIGGKTALYIYGRPLVLKFVYDANTQTYVKSQVYPHLSDPSGSSYFNDVIVTGGSIYGVGKNNSNTLILTGPER</sequence>
<name>A0A0G0YRW1_UNCKA</name>
<gene>
    <name evidence="1" type="ORF">UU55_C0005G0006</name>
</gene>
<dbReference type="SUPFAM" id="SSF54001">
    <property type="entry name" value="Cysteine proteinases"/>
    <property type="match status" value="1"/>
</dbReference>
<dbReference type="EMBL" id="LCBB01000005">
    <property type="protein sequence ID" value="KKS03098.1"/>
    <property type="molecule type" value="Genomic_DNA"/>
</dbReference>
<dbReference type="InterPro" id="IPR038765">
    <property type="entry name" value="Papain-like_cys_pep_sf"/>
</dbReference>
<organism evidence="1 2">
    <name type="scientific">candidate division WWE3 bacterium GW2011_GWC2_41_23</name>
    <dbReference type="NCBI Taxonomy" id="1619123"/>
    <lineage>
        <taxon>Bacteria</taxon>
        <taxon>Katanobacteria</taxon>
    </lineage>
</organism>
<protein>
    <submittedName>
        <fullName evidence="1">Uncharacterized protein</fullName>
    </submittedName>
</protein>
<dbReference type="Gene3D" id="3.90.1720.10">
    <property type="entry name" value="endopeptidase domain like (from Nostoc punctiforme)"/>
    <property type="match status" value="1"/>
</dbReference>
<comment type="caution">
    <text evidence="1">The sequence shown here is derived from an EMBL/GenBank/DDBJ whole genome shotgun (WGS) entry which is preliminary data.</text>
</comment>
<accession>A0A0G0YRW1</accession>
<dbReference type="Proteomes" id="UP000033947">
    <property type="component" value="Unassembled WGS sequence"/>
</dbReference>